<feature type="region of interest" description="Disordered" evidence="1">
    <location>
        <begin position="359"/>
        <end position="392"/>
    </location>
</feature>
<proteinExistence type="predicted"/>
<feature type="domain" description="FAST kinase-like protein subdomain 2" evidence="3">
    <location>
        <begin position="170"/>
        <end position="253"/>
    </location>
</feature>
<feature type="region of interest" description="Disordered" evidence="1">
    <location>
        <begin position="433"/>
        <end position="458"/>
    </location>
</feature>
<accession>A0ABV0QRC1</accession>
<gene>
    <name evidence="4" type="ORF">XENOCAPTIV_012036</name>
</gene>
<dbReference type="Pfam" id="PF08368">
    <property type="entry name" value="FAST_2"/>
    <property type="match status" value="1"/>
</dbReference>
<reference evidence="4 5" key="1">
    <citation type="submission" date="2021-06" db="EMBL/GenBank/DDBJ databases">
        <authorList>
            <person name="Palmer J.M."/>
        </authorList>
    </citation>
    <scope>NUCLEOTIDE SEQUENCE [LARGE SCALE GENOMIC DNA]</scope>
    <source>
        <strain evidence="4 5">XC_2019</strain>
        <tissue evidence="4">Muscle</tissue>
    </source>
</reference>
<protein>
    <recommendedName>
        <fullName evidence="6">Fas-activated serine/threonine kinase</fullName>
    </recommendedName>
</protein>
<feature type="non-terminal residue" evidence="4">
    <location>
        <position position="1"/>
    </location>
</feature>
<feature type="domain" description="FAST kinase leucine-rich" evidence="2">
    <location>
        <begin position="74"/>
        <end position="143"/>
    </location>
</feature>
<sequence>ELPKKVDSITPYTMALIAKYIARHRLRETRLLDTIADFLVRKAEYLDSKVRTFLLGLGRVDALMRTFCLCLQVIQKLVFPFSRMSYRPSTEKQFFSRLEEVVELKALSSPLATVNILMSLFQLGHFPGTVLHRVFSSTFISNVTNAWILISSQSNQYALPIDSPYALIVRRYLSLLDAAVELEYRDYAGPRLQNAHKVLMFDHALTADEVNRLVAEALRQLLGEQNYKQDEVLPSGYYTDFVLWLDCSGQVLPIRSGPCVPPPCITMATKPAAGAVDAVTSELQNFSPFTALEDGTEQPCPVVEGVGGATADRSFRPHHMCSMAGAPATSDVPRAGTNGGPLDYAPYYVPAAQYYSGLAKEHSVESQDSSTLSSPPSDGLAPPQAPPGATAPDSLFQFSIGKILEDEGATVAPKVQGTDCELPGFYSEGSGVNRGAPLPQLCPPDKADPEGPPTEQRQIHRSVHLQQTLWNPSRIKLQLLNPTVLYVG</sequence>
<evidence type="ECO:0000256" key="1">
    <source>
        <dbReference type="SAM" id="MobiDB-lite"/>
    </source>
</evidence>
<organism evidence="4 5">
    <name type="scientific">Xenoophorus captivus</name>
    <dbReference type="NCBI Taxonomy" id="1517983"/>
    <lineage>
        <taxon>Eukaryota</taxon>
        <taxon>Metazoa</taxon>
        <taxon>Chordata</taxon>
        <taxon>Craniata</taxon>
        <taxon>Vertebrata</taxon>
        <taxon>Euteleostomi</taxon>
        <taxon>Actinopterygii</taxon>
        <taxon>Neopterygii</taxon>
        <taxon>Teleostei</taxon>
        <taxon>Neoteleostei</taxon>
        <taxon>Acanthomorphata</taxon>
        <taxon>Ovalentaria</taxon>
        <taxon>Atherinomorphae</taxon>
        <taxon>Cyprinodontiformes</taxon>
        <taxon>Goodeidae</taxon>
        <taxon>Xenoophorus</taxon>
    </lineage>
</organism>
<name>A0ABV0QRC1_9TELE</name>
<dbReference type="PANTHER" id="PTHR21228:SF4">
    <property type="entry name" value="FAS-ACTIVATED SERINE_THREONINE KINASE"/>
    <property type="match status" value="1"/>
</dbReference>
<keyword evidence="5" id="KW-1185">Reference proteome</keyword>
<dbReference type="InterPro" id="IPR050870">
    <property type="entry name" value="FAST_kinase"/>
</dbReference>
<dbReference type="InterPro" id="IPR013579">
    <property type="entry name" value="FAST_2"/>
</dbReference>
<evidence type="ECO:0000259" key="2">
    <source>
        <dbReference type="Pfam" id="PF06743"/>
    </source>
</evidence>
<evidence type="ECO:0000313" key="4">
    <source>
        <dbReference type="EMBL" id="MEQ2198379.1"/>
    </source>
</evidence>
<evidence type="ECO:0008006" key="6">
    <source>
        <dbReference type="Google" id="ProtNLM"/>
    </source>
</evidence>
<evidence type="ECO:0000259" key="3">
    <source>
        <dbReference type="Pfam" id="PF08368"/>
    </source>
</evidence>
<evidence type="ECO:0000313" key="5">
    <source>
        <dbReference type="Proteomes" id="UP001434883"/>
    </source>
</evidence>
<feature type="compositionally biased region" description="Low complexity" evidence="1">
    <location>
        <begin position="366"/>
        <end position="392"/>
    </location>
</feature>
<dbReference type="EMBL" id="JAHRIN010019358">
    <property type="protein sequence ID" value="MEQ2198379.1"/>
    <property type="molecule type" value="Genomic_DNA"/>
</dbReference>
<comment type="caution">
    <text evidence="4">The sequence shown here is derived from an EMBL/GenBank/DDBJ whole genome shotgun (WGS) entry which is preliminary data.</text>
</comment>
<dbReference type="InterPro" id="IPR010622">
    <property type="entry name" value="FAST_Leu-rich"/>
</dbReference>
<dbReference type="Pfam" id="PF06743">
    <property type="entry name" value="FAST_1"/>
    <property type="match status" value="1"/>
</dbReference>
<dbReference type="Proteomes" id="UP001434883">
    <property type="component" value="Unassembled WGS sequence"/>
</dbReference>
<dbReference type="PANTHER" id="PTHR21228">
    <property type="entry name" value="FAST LEU-RICH DOMAIN-CONTAINING"/>
    <property type="match status" value="1"/>
</dbReference>